<dbReference type="Gene3D" id="1.10.10.10">
    <property type="entry name" value="Winged helix-like DNA-binding domain superfamily/Winged helix DNA-binding domain"/>
    <property type="match status" value="1"/>
</dbReference>
<organism evidence="5 6">
    <name type="scientific">Actinomycetospora corticicola</name>
    <dbReference type="NCBI Taxonomy" id="663602"/>
    <lineage>
        <taxon>Bacteria</taxon>
        <taxon>Bacillati</taxon>
        <taxon>Actinomycetota</taxon>
        <taxon>Actinomycetes</taxon>
        <taxon>Pseudonocardiales</taxon>
        <taxon>Pseudonocardiaceae</taxon>
        <taxon>Actinomycetospora</taxon>
    </lineage>
</organism>
<dbReference type="InterPro" id="IPR005650">
    <property type="entry name" value="BlaI_family"/>
</dbReference>
<proteinExistence type="inferred from homology"/>
<dbReference type="InterPro" id="IPR036390">
    <property type="entry name" value="WH_DNA-bd_sf"/>
</dbReference>
<dbReference type="SUPFAM" id="SSF46785">
    <property type="entry name" value="Winged helix' DNA-binding domain"/>
    <property type="match status" value="1"/>
</dbReference>
<keyword evidence="4" id="KW-0804">Transcription</keyword>
<dbReference type="AlphaFoldDB" id="A0A7Y9DXR1"/>
<dbReference type="Pfam" id="PF03965">
    <property type="entry name" value="Penicillinase_R"/>
    <property type="match status" value="1"/>
</dbReference>
<dbReference type="InterPro" id="IPR036388">
    <property type="entry name" value="WH-like_DNA-bd_sf"/>
</dbReference>
<evidence type="ECO:0000256" key="3">
    <source>
        <dbReference type="ARBA" id="ARBA00023125"/>
    </source>
</evidence>
<comment type="similarity">
    <text evidence="1">Belongs to the BlaI transcriptional regulatory family.</text>
</comment>
<evidence type="ECO:0000256" key="1">
    <source>
        <dbReference type="ARBA" id="ARBA00011046"/>
    </source>
</evidence>
<comment type="caution">
    <text evidence="5">The sequence shown here is derived from an EMBL/GenBank/DDBJ whole genome shotgun (WGS) entry which is preliminary data.</text>
</comment>
<sequence>MARADGEEHARARGELAAEVWAVLERTGRPLNAAEVRDGLARPLAYSTVITTLGRLHAKGLLVRERDGRSHRYAPAADSAGLAARAMRRVLEGDVDRREVLSRFVSDLSSDDEAVLRRLLAEHPEAEPER</sequence>
<evidence type="ECO:0000313" key="5">
    <source>
        <dbReference type="EMBL" id="NYD37488.1"/>
    </source>
</evidence>
<evidence type="ECO:0000256" key="2">
    <source>
        <dbReference type="ARBA" id="ARBA00023015"/>
    </source>
</evidence>
<evidence type="ECO:0000313" key="6">
    <source>
        <dbReference type="Proteomes" id="UP000535890"/>
    </source>
</evidence>
<keyword evidence="2" id="KW-0805">Transcription regulation</keyword>
<dbReference type="GO" id="GO:0045892">
    <property type="term" value="P:negative regulation of DNA-templated transcription"/>
    <property type="evidence" value="ECO:0007669"/>
    <property type="project" value="InterPro"/>
</dbReference>
<evidence type="ECO:0000256" key="4">
    <source>
        <dbReference type="ARBA" id="ARBA00023163"/>
    </source>
</evidence>
<keyword evidence="3" id="KW-0238">DNA-binding</keyword>
<reference evidence="5 6" key="1">
    <citation type="submission" date="2020-07" db="EMBL/GenBank/DDBJ databases">
        <title>Sequencing the genomes of 1000 actinobacteria strains.</title>
        <authorList>
            <person name="Klenk H.-P."/>
        </authorList>
    </citation>
    <scope>NUCLEOTIDE SEQUENCE [LARGE SCALE GENOMIC DNA]</scope>
    <source>
        <strain evidence="5 6">DSM 45772</strain>
    </source>
</reference>
<keyword evidence="6" id="KW-1185">Reference proteome</keyword>
<accession>A0A7Y9DXR1</accession>
<dbReference type="GO" id="GO:0003677">
    <property type="term" value="F:DNA binding"/>
    <property type="evidence" value="ECO:0007669"/>
    <property type="project" value="UniProtKB-KW"/>
</dbReference>
<gene>
    <name evidence="5" type="ORF">BJ983_003590</name>
</gene>
<dbReference type="Proteomes" id="UP000535890">
    <property type="component" value="Unassembled WGS sequence"/>
</dbReference>
<protein>
    <submittedName>
        <fullName evidence="5">Putative transcriptional regulator</fullName>
    </submittedName>
</protein>
<dbReference type="EMBL" id="JACCBN010000001">
    <property type="protein sequence ID" value="NYD37488.1"/>
    <property type="molecule type" value="Genomic_DNA"/>
</dbReference>
<name>A0A7Y9DXR1_9PSEU</name>